<accession>A0ABN8LDQ0</accession>
<evidence type="ECO:0008006" key="3">
    <source>
        <dbReference type="Google" id="ProtNLM"/>
    </source>
</evidence>
<feature type="non-terminal residue" evidence="1">
    <location>
        <position position="118"/>
    </location>
</feature>
<evidence type="ECO:0000313" key="1">
    <source>
        <dbReference type="EMBL" id="CAH3013779.1"/>
    </source>
</evidence>
<evidence type="ECO:0000313" key="2">
    <source>
        <dbReference type="Proteomes" id="UP001159427"/>
    </source>
</evidence>
<dbReference type="InterPro" id="IPR036691">
    <property type="entry name" value="Endo/exonu/phosph_ase_sf"/>
</dbReference>
<gene>
    <name evidence="1" type="ORF">PEVE_00022410</name>
</gene>
<reference evidence="1 2" key="1">
    <citation type="submission" date="2022-05" db="EMBL/GenBank/DDBJ databases">
        <authorList>
            <consortium name="Genoscope - CEA"/>
            <person name="William W."/>
        </authorList>
    </citation>
    <scope>NUCLEOTIDE SEQUENCE [LARGE SCALE GENOMIC DNA]</scope>
</reference>
<dbReference type="Gene3D" id="3.60.10.10">
    <property type="entry name" value="Endonuclease/exonuclease/phosphatase"/>
    <property type="match status" value="1"/>
</dbReference>
<name>A0ABN8LDQ0_9CNID</name>
<feature type="non-terminal residue" evidence="1">
    <location>
        <position position="1"/>
    </location>
</feature>
<keyword evidence="2" id="KW-1185">Reference proteome</keyword>
<dbReference type="EMBL" id="CALNXI010000003">
    <property type="protein sequence ID" value="CAH3013779.1"/>
    <property type="molecule type" value="Genomic_DNA"/>
</dbReference>
<organism evidence="1 2">
    <name type="scientific">Porites evermanni</name>
    <dbReference type="NCBI Taxonomy" id="104178"/>
    <lineage>
        <taxon>Eukaryota</taxon>
        <taxon>Metazoa</taxon>
        <taxon>Cnidaria</taxon>
        <taxon>Anthozoa</taxon>
        <taxon>Hexacorallia</taxon>
        <taxon>Scleractinia</taxon>
        <taxon>Fungiina</taxon>
        <taxon>Poritidae</taxon>
        <taxon>Porites</taxon>
    </lineage>
</organism>
<proteinExistence type="predicted"/>
<sequence>NIYAPNDDNPNFFKNVLSHLLSFECEDIILGGDFNLVLDVQNDKKGGRLTTHKNSLKENQLTLTNICAPNNDDSNFFTSVFSHLADFKCDEIIIGGDFNLVLDVEKDKKGGLARTHKK</sequence>
<dbReference type="Proteomes" id="UP001159427">
    <property type="component" value="Unassembled WGS sequence"/>
</dbReference>
<comment type="caution">
    <text evidence="1">The sequence shown here is derived from an EMBL/GenBank/DDBJ whole genome shotgun (WGS) entry which is preliminary data.</text>
</comment>
<protein>
    <recommendedName>
        <fullName evidence="3">Endonuclease/exonuclease/phosphatase domain-containing protein</fullName>
    </recommendedName>
</protein>